<reference evidence="1" key="2">
    <citation type="submission" date="2015-03" db="EMBL/GenBank/DDBJ databases">
        <authorList>
            <person name="Chow C.-E.T."/>
            <person name="Winget D.M."/>
            <person name="White R.A.III."/>
            <person name="Hallam S.J."/>
            <person name="Suttle C.A."/>
        </authorList>
    </citation>
    <scope>NUCLEOTIDE SEQUENCE</scope>
    <source>
        <strain evidence="1">Anoxic2_4</strain>
    </source>
</reference>
<protein>
    <submittedName>
        <fullName evidence="1">Uncharacterized protein</fullName>
    </submittedName>
</protein>
<name>A0A0F7L664_9VIRU</name>
<sequence length="62" mass="6757">MIILRVRDCSHHNHTLLPLYVRDKLSSVPPAPFLQPSSSPPPASLLPAIGVWLFLCCGLPIA</sequence>
<proteinExistence type="predicted"/>
<evidence type="ECO:0000313" key="1">
    <source>
        <dbReference type="EMBL" id="AKH46987.1"/>
    </source>
</evidence>
<reference evidence="1" key="1">
    <citation type="journal article" date="2015" name="Front. Microbiol.">
        <title>Combining genomic sequencing methods to explore viral diversity and reveal potential virus-host interactions.</title>
        <authorList>
            <person name="Chow C.E."/>
            <person name="Winget D.M."/>
            <person name="White R.A.III."/>
            <person name="Hallam S.J."/>
            <person name="Suttle C.A."/>
        </authorList>
    </citation>
    <scope>NUCLEOTIDE SEQUENCE</scope>
    <source>
        <strain evidence="1">Anoxic2_4</strain>
    </source>
</reference>
<organism evidence="1">
    <name type="scientific">uncultured marine virus</name>
    <dbReference type="NCBI Taxonomy" id="186617"/>
    <lineage>
        <taxon>Viruses</taxon>
        <taxon>environmental samples</taxon>
    </lineage>
</organism>
<accession>A0A0F7L664</accession>
<dbReference type="EMBL" id="KR029588">
    <property type="protein sequence ID" value="AKH46987.1"/>
    <property type="molecule type" value="Genomic_DNA"/>
</dbReference>